<dbReference type="AlphaFoldDB" id="A0AAD7FJ48"/>
<comment type="similarity">
    <text evidence="1">Belongs to the cerato-ulmin hydrophobin family.</text>
</comment>
<name>A0AAD7FJ48_9AGAR</name>
<keyword evidence="2" id="KW-1015">Disulfide bond</keyword>
<keyword evidence="3" id="KW-0732">Signal</keyword>
<sequence>MQFSLLAAALFTVAAMANPLEVRNSQPPPPAPAACANNGALFSVAQCCTTIVLGAAALDCVTTPLGTNANNFKQVCEDQGGREAGCCVIPILGQALLCEAAAI</sequence>
<reference evidence="4" key="1">
    <citation type="submission" date="2023-03" db="EMBL/GenBank/DDBJ databases">
        <title>Massive genome expansion in bonnet fungi (Mycena s.s.) driven by repeated elements and novel gene families across ecological guilds.</title>
        <authorList>
            <consortium name="Lawrence Berkeley National Laboratory"/>
            <person name="Harder C.B."/>
            <person name="Miyauchi S."/>
            <person name="Viragh M."/>
            <person name="Kuo A."/>
            <person name="Thoen E."/>
            <person name="Andreopoulos B."/>
            <person name="Lu D."/>
            <person name="Skrede I."/>
            <person name="Drula E."/>
            <person name="Henrissat B."/>
            <person name="Morin E."/>
            <person name="Kohler A."/>
            <person name="Barry K."/>
            <person name="LaButti K."/>
            <person name="Morin E."/>
            <person name="Salamov A."/>
            <person name="Lipzen A."/>
            <person name="Mereny Z."/>
            <person name="Hegedus B."/>
            <person name="Baldrian P."/>
            <person name="Stursova M."/>
            <person name="Weitz H."/>
            <person name="Taylor A."/>
            <person name="Grigoriev I.V."/>
            <person name="Nagy L.G."/>
            <person name="Martin F."/>
            <person name="Kauserud H."/>
        </authorList>
    </citation>
    <scope>NUCLEOTIDE SEQUENCE</scope>
    <source>
        <strain evidence="4">9284</strain>
    </source>
</reference>
<dbReference type="InterPro" id="IPR010636">
    <property type="entry name" value="Class_II_hydrophobin"/>
</dbReference>
<feature type="signal peptide" evidence="3">
    <location>
        <begin position="1"/>
        <end position="17"/>
    </location>
</feature>
<gene>
    <name evidence="4" type="ORF">FB45DRAFT_1006118</name>
</gene>
<evidence type="ECO:0000256" key="1">
    <source>
        <dbReference type="ARBA" id="ARBA00009576"/>
    </source>
</evidence>
<dbReference type="PANTHER" id="PTHR42341">
    <property type="entry name" value="HYDROPHOBIN"/>
    <property type="match status" value="1"/>
</dbReference>
<dbReference type="Proteomes" id="UP001221142">
    <property type="component" value="Unassembled WGS sequence"/>
</dbReference>
<feature type="chain" id="PRO_5041953158" evidence="3">
    <location>
        <begin position="18"/>
        <end position="103"/>
    </location>
</feature>
<evidence type="ECO:0000313" key="5">
    <source>
        <dbReference type="Proteomes" id="UP001221142"/>
    </source>
</evidence>
<accession>A0AAD7FJ48</accession>
<proteinExistence type="inferred from homology"/>
<dbReference type="InterPro" id="IPR036686">
    <property type="entry name" value="Class_II_Hydrophobin_sf"/>
</dbReference>
<protein>
    <submittedName>
        <fullName evidence="4">Fungal hydrophobin</fullName>
    </submittedName>
</protein>
<evidence type="ECO:0000256" key="2">
    <source>
        <dbReference type="ARBA" id="ARBA00023157"/>
    </source>
</evidence>
<keyword evidence="5" id="KW-1185">Reference proteome</keyword>
<evidence type="ECO:0000313" key="4">
    <source>
        <dbReference type="EMBL" id="KAJ7622048.1"/>
    </source>
</evidence>
<dbReference type="CDD" id="cd23508">
    <property type="entry name" value="hydrophobin_II"/>
    <property type="match status" value="1"/>
</dbReference>
<dbReference type="Pfam" id="PF06766">
    <property type="entry name" value="Hydrophobin_2"/>
    <property type="match status" value="1"/>
</dbReference>
<dbReference type="GO" id="GO:0005576">
    <property type="term" value="C:extracellular region"/>
    <property type="evidence" value="ECO:0007669"/>
    <property type="project" value="InterPro"/>
</dbReference>
<dbReference type="SUPFAM" id="SSF101751">
    <property type="entry name" value="Hydrophobin II, HfbII"/>
    <property type="match status" value="1"/>
</dbReference>
<evidence type="ECO:0000256" key="3">
    <source>
        <dbReference type="SAM" id="SignalP"/>
    </source>
</evidence>
<comment type="caution">
    <text evidence="4">The sequence shown here is derived from an EMBL/GenBank/DDBJ whole genome shotgun (WGS) entry which is preliminary data.</text>
</comment>
<dbReference type="EMBL" id="JARKIF010000015">
    <property type="protein sequence ID" value="KAJ7622048.1"/>
    <property type="molecule type" value="Genomic_DNA"/>
</dbReference>
<dbReference type="Gene3D" id="3.20.120.10">
    <property type="entry name" value="Hydrophobin"/>
    <property type="match status" value="1"/>
</dbReference>
<dbReference type="PANTHER" id="PTHR42341:SF1">
    <property type="entry name" value="HYDROPHOBIN"/>
    <property type="match status" value="1"/>
</dbReference>
<organism evidence="4 5">
    <name type="scientific">Roridomyces roridus</name>
    <dbReference type="NCBI Taxonomy" id="1738132"/>
    <lineage>
        <taxon>Eukaryota</taxon>
        <taxon>Fungi</taxon>
        <taxon>Dikarya</taxon>
        <taxon>Basidiomycota</taxon>
        <taxon>Agaricomycotina</taxon>
        <taxon>Agaricomycetes</taxon>
        <taxon>Agaricomycetidae</taxon>
        <taxon>Agaricales</taxon>
        <taxon>Marasmiineae</taxon>
        <taxon>Mycenaceae</taxon>
        <taxon>Roridomyces</taxon>
    </lineage>
</organism>